<evidence type="ECO:0000256" key="1">
    <source>
        <dbReference type="SAM" id="SignalP"/>
    </source>
</evidence>
<name>A0A1Y1S5U2_9MICR</name>
<evidence type="ECO:0000313" key="2">
    <source>
        <dbReference type="EMBL" id="ORD93523.1"/>
    </source>
</evidence>
<dbReference type="Proteomes" id="UP000192639">
    <property type="component" value="Unassembled WGS sequence"/>
</dbReference>
<proteinExistence type="predicted"/>
<keyword evidence="3" id="KW-1185">Reference proteome</keyword>
<organism evidence="2 3">
    <name type="scientific">Enterospora canceri</name>
    <dbReference type="NCBI Taxonomy" id="1081671"/>
    <lineage>
        <taxon>Eukaryota</taxon>
        <taxon>Fungi</taxon>
        <taxon>Fungi incertae sedis</taxon>
        <taxon>Microsporidia</taxon>
        <taxon>Enterocytozoonidae</taxon>
        <taxon>Enterospora</taxon>
    </lineage>
</organism>
<feature type="signal peptide" evidence="1">
    <location>
        <begin position="1"/>
        <end position="15"/>
    </location>
</feature>
<gene>
    <name evidence="2" type="ORF">ECANGB1_2112</name>
</gene>
<sequence>MLIGLLIICLYGVEGSNGNPSMRFSLIKWIREFFMFDDADEMNNGNKPDKQMYKKCYCLELHTICILGSVKNRRYNLENRMGDASELYNELIELMDRWTGSKKKKNKALKAFSKKVVAQNDFKHIRLNHLGIISNIQLFKKYLVLHYNYLKGVDLEMQKYSKQLKKLYHKEYEA</sequence>
<dbReference type="EMBL" id="LWDP01000072">
    <property type="protein sequence ID" value="ORD93523.1"/>
    <property type="molecule type" value="Genomic_DNA"/>
</dbReference>
<accession>A0A1Y1S5U2</accession>
<dbReference type="AlphaFoldDB" id="A0A1Y1S5U2"/>
<evidence type="ECO:0008006" key="4">
    <source>
        <dbReference type="Google" id="ProtNLM"/>
    </source>
</evidence>
<comment type="caution">
    <text evidence="2">The sequence shown here is derived from an EMBL/GenBank/DDBJ whole genome shotgun (WGS) entry which is preliminary data.</text>
</comment>
<feature type="chain" id="PRO_5013276824" description="Plasmodium RESA N-terminal domain-containing protein" evidence="1">
    <location>
        <begin position="16"/>
        <end position="174"/>
    </location>
</feature>
<protein>
    <recommendedName>
        <fullName evidence="4">Plasmodium RESA N-terminal domain-containing protein</fullName>
    </recommendedName>
</protein>
<evidence type="ECO:0000313" key="3">
    <source>
        <dbReference type="Proteomes" id="UP000192639"/>
    </source>
</evidence>
<keyword evidence="1" id="KW-0732">Signal</keyword>
<reference evidence="2 3" key="1">
    <citation type="journal article" date="2017" name="Environ. Microbiol.">
        <title>Decay of the glycolytic pathway and adaptation to intranuclear parasitism within Enterocytozoonidae microsporidia.</title>
        <authorList>
            <person name="Wiredu Boakye D."/>
            <person name="Jaroenlak P."/>
            <person name="Prachumwat A."/>
            <person name="Williams T.A."/>
            <person name="Bateman K.S."/>
            <person name="Itsathitphaisarn O."/>
            <person name="Sritunyalucksana K."/>
            <person name="Paszkiewicz K.H."/>
            <person name="Moore K.A."/>
            <person name="Stentiford G.D."/>
            <person name="Williams B.A."/>
        </authorList>
    </citation>
    <scope>NUCLEOTIDE SEQUENCE [LARGE SCALE GENOMIC DNA]</scope>
    <source>
        <strain evidence="2 3">GB1</strain>
    </source>
</reference>
<dbReference type="VEuPathDB" id="MicrosporidiaDB:ECANGB1_2112"/>